<evidence type="ECO:0008006" key="3">
    <source>
        <dbReference type="Google" id="ProtNLM"/>
    </source>
</evidence>
<name>A0ABQ9KCT0_HEVBR</name>
<organism evidence="1 2">
    <name type="scientific">Hevea brasiliensis</name>
    <name type="common">Para rubber tree</name>
    <name type="synonym">Siphonia brasiliensis</name>
    <dbReference type="NCBI Taxonomy" id="3981"/>
    <lineage>
        <taxon>Eukaryota</taxon>
        <taxon>Viridiplantae</taxon>
        <taxon>Streptophyta</taxon>
        <taxon>Embryophyta</taxon>
        <taxon>Tracheophyta</taxon>
        <taxon>Spermatophyta</taxon>
        <taxon>Magnoliopsida</taxon>
        <taxon>eudicotyledons</taxon>
        <taxon>Gunneridae</taxon>
        <taxon>Pentapetalae</taxon>
        <taxon>rosids</taxon>
        <taxon>fabids</taxon>
        <taxon>Malpighiales</taxon>
        <taxon>Euphorbiaceae</taxon>
        <taxon>Crotonoideae</taxon>
        <taxon>Micrandreae</taxon>
        <taxon>Hevea</taxon>
    </lineage>
</organism>
<dbReference type="SUPFAM" id="SSF75304">
    <property type="entry name" value="Amidase signature (AS) enzymes"/>
    <property type="match status" value="1"/>
</dbReference>
<keyword evidence="2" id="KW-1185">Reference proteome</keyword>
<dbReference type="Proteomes" id="UP001174677">
    <property type="component" value="Unassembled WGS sequence"/>
</dbReference>
<accession>A0ABQ9KCT0</accession>
<dbReference type="EMBL" id="JARPOI010000019">
    <property type="protein sequence ID" value="KAJ9132729.1"/>
    <property type="molecule type" value="Genomic_DNA"/>
</dbReference>
<dbReference type="InterPro" id="IPR036928">
    <property type="entry name" value="AS_sf"/>
</dbReference>
<dbReference type="PANTHER" id="PTHR42678">
    <property type="entry name" value="AMIDASE"/>
    <property type="match status" value="1"/>
</dbReference>
<evidence type="ECO:0000313" key="2">
    <source>
        <dbReference type="Proteomes" id="UP001174677"/>
    </source>
</evidence>
<sequence>MKSDNCVANALFDLRASVSLRPLLIYEKLNMGELKPTNMYLSLAGHSIKYPEGILENVPIRIFWTFWKFLKTDMKRHDNQHTFQTIQRNEYELYVHIEKPMQEKTEEYGQYTFEAAESLKGADKLPKLAVANLNKLSRNGLEELVRKHKLDALVTPYDLRRRYPRITVPAGYDTEGVPFGIFFGGLKGTEPKLIEIAYGFEQATKGRKPPSFKP</sequence>
<evidence type="ECO:0000313" key="1">
    <source>
        <dbReference type="EMBL" id="KAJ9132729.1"/>
    </source>
</evidence>
<protein>
    <recommendedName>
        <fullName evidence="3">Amidase domain-containing protein</fullName>
    </recommendedName>
</protein>
<dbReference type="PANTHER" id="PTHR42678:SF40">
    <property type="entry name" value="AMIDASE DOMAIN-CONTAINING PROTEIN"/>
    <property type="match status" value="1"/>
</dbReference>
<reference evidence="1 2" key="1">
    <citation type="journal article" date="2023" name="Plant Biotechnol. J.">
        <title>Chromosome-level wild Hevea brasiliensis genome provides new tools for genomic-assisted breeding and valuable loci to elevate rubber yield.</title>
        <authorList>
            <person name="Cheng H."/>
            <person name="Song X."/>
            <person name="Hu Y."/>
            <person name="Wu T."/>
            <person name="Yang Q."/>
            <person name="An Z."/>
            <person name="Feng S."/>
            <person name="Deng Z."/>
            <person name="Wu W."/>
            <person name="Zeng X."/>
            <person name="Tu M."/>
            <person name="Wang X."/>
            <person name="Huang H."/>
        </authorList>
    </citation>
    <scope>NUCLEOTIDE SEQUENCE [LARGE SCALE GENOMIC DNA]</scope>
    <source>
        <strain evidence="1">MT/VB/25A 57/8</strain>
    </source>
</reference>
<dbReference type="Gene3D" id="3.90.1300.10">
    <property type="entry name" value="Amidase signature (AS) domain"/>
    <property type="match status" value="1"/>
</dbReference>
<gene>
    <name evidence="1" type="ORF">P3X46_033566</name>
</gene>
<proteinExistence type="predicted"/>
<comment type="caution">
    <text evidence="1">The sequence shown here is derived from an EMBL/GenBank/DDBJ whole genome shotgun (WGS) entry which is preliminary data.</text>
</comment>